<gene>
    <name evidence="2" type="ORF">K2173_001658</name>
</gene>
<dbReference type="EMBL" id="JAIWQS010000006">
    <property type="protein sequence ID" value="KAJ8761523.1"/>
    <property type="molecule type" value="Genomic_DNA"/>
</dbReference>
<name>A0AAV8T5L7_9ROSI</name>
<feature type="region of interest" description="Disordered" evidence="1">
    <location>
        <begin position="41"/>
        <end position="75"/>
    </location>
</feature>
<evidence type="ECO:0000256" key="1">
    <source>
        <dbReference type="SAM" id="MobiDB-lite"/>
    </source>
</evidence>
<accession>A0AAV8T5L7</accession>
<feature type="compositionally biased region" description="Low complexity" evidence="1">
    <location>
        <begin position="56"/>
        <end position="68"/>
    </location>
</feature>
<protein>
    <submittedName>
        <fullName evidence="2">Uncharacterized protein</fullName>
    </submittedName>
</protein>
<keyword evidence="3" id="KW-1185">Reference proteome</keyword>
<proteinExistence type="predicted"/>
<dbReference type="AlphaFoldDB" id="A0AAV8T5L7"/>
<organism evidence="2 3">
    <name type="scientific">Erythroxylum novogranatense</name>
    <dbReference type="NCBI Taxonomy" id="1862640"/>
    <lineage>
        <taxon>Eukaryota</taxon>
        <taxon>Viridiplantae</taxon>
        <taxon>Streptophyta</taxon>
        <taxon>Embryophyta</taxon>
        <taxon>Tracheophyta</taxon>
        <taxon>Spermatophyta</taxon>
        <taxon>Magnoliopsida</taxon>
        <taxon>eudicotyledons</taxon>
        <taxon>Gunneridae</taxon>
        <taxon>Pentapetalae</taxon>
        <taxon>rosids</taxon>
        <taxon>fabids</taxon>
        <taxon>Malpighiales</taxon>
        <taxon>Erythroxylaceae</taxon>
        <taxon>Erythroxylum</taxon>
    </lineage>
</organism>
<dbReference type="Proteomes" id="UP001159364">
    <property type="component" value="Linkage Group LG06"/>
</dbReference>
<evidence type="ECO:0000313" key="3">
    <source>
        <dbReference type="Proteomes" id="UP001159364"/>
    </source>
</evidence>
<comment type="caution">
    <text evidence="2">The sequence shown here is derived from an EMBL/GenBank/DDBJ whole genome shotgun (WGS) entry which is preliminary data.</text>
</comment>
<reference evidence="2 3" key="1">
    <citation type="submission" date="2021-09" db="EMBL/GenBank/DDBJ databases">
        <title>Genomic insights and catalytic innovation underlie evolution of tropane alkaloids biosynthesis.</title>
        <authorList>
            <person name="Wang Y.-J."/>
            <person name="Tian T."/>
            <person name="Huang J.-P."/>
            <person name="Huang S.-X."/>
        </authorList>
    </citation>
    <scope>NUCLEOTIDE SEQUENCE [LARGE SCALE GENOMIC DNA]</scope>
    <source>
        <strain evidence="2">KIB-2018</strain>
        <tissue evidence="2">Leaf</tissue>
    </source>
</reference>
<evidence type="ECO:0000313" key="2">
    <source>
        <dbReference type="EMBL" id="KAJ8761523.1"/>
    </source>
</evidence>
<sequence length="160" mass="17896">MARFRSQFKLWAPKTPRSTVDAQISPAKTISFFRSNSGDDGIDASPHATHPPKFKSTITSGASSFSSAPKKTKGRGFRKVANADRQIVAAHDFDSLGSCNTQLRPQGDYIELHRKRHGIKTIRDVFIQPDVADSSLVISFIFRIFFTFTISLEMDIPYSR</sequence>